<comment type="caution">
    <text evidence="7">The sequence shown here is derived from an EMBL/GenBank/DDBJ whole genome shotgun (WGS) entry which is preliminary data.</text>
</comment>
<feature type="transmembrane region" description="Helical" evidence="5">
    <location>
        <begin position="170"/>
        <end position="189"/>
    </location>
</feature>
<comment type="subcellular location">
    <subcellularLocation>
        <location evidence="1">Endomembrane system</location>
        <topology evidence="1">Multi-pass membrane protein</topology>
    </subcellularLocation>
</comment>
<dbReference type="Proteomes" id="UP001152321">
    <property type="component" value="Unassembled WGS sequence"/>
</dbReference>
<organism evidence="7 8">
    <name type="scientific">Bdellovibrio svalbardensis</name>
    <dbReference type="NCBI Taxonomy" id="2972972"/>
    <lineage>
        <taxon>Bacteria</taxon>
        <taxon>Pseudomonadati</taxon>
        <taxon>Bdellovibrionota</taxon>
        <taxon>Bdellovibrionia</taxon>
        <taxon>Bdellovibrionales</taxon>
        <taxon>Pseudobdellovibrionaceae</taxon>
        <taxon>Bdellovibrio</taxon>
    </lineage>
</organism>
<keyword evidence="4 5" id="KW-0472">Membrane</keyword>
<dbReference type="Pfam" id="PF05090">
    <property type="entry name" value="HTTM"/>
    <property type="match status" value="1"/>
</dbReference>
<feature type="transmembrane region" description="Helical" evidence="5">
    <location>
        <begin position="223"/>
        <end position="245"/>
    </location>
</feature>
<dbReference type="EMBL" id="JANRMI010000001">
    <property type="protein sequence ID" value="MDG0815748.1"/>
    <property type="molecule type" value="Genomic_DNA"/>
</dbReference>
<evidence type="ECO:0000313" key="7">
    <source>
        <dbReference type="EMBL" id="MDG0815748.1"/>
    </source>
</evidence>
<evidence type="ECO:0000259" key="6">
    <source>
        <dbReference type="SMART" id="SM00752"/>
    </source>
</evidence>
<evidence type="ECO:0000256" key="1">
    <source>
        <dbReference type="ARBA" id="ARBA00004127"/>
    </source>
</evidence>
<feature type="transmembrane region" description="Helical" evidence="5">
    <location>
        <begin position="82"/>
        <end position="101"/>
    </location>
</feature>
<accession>A0ABT6DKW4</accession>
<dbReference type="RefSeq" id="WP_277577218.1">
    <property type="nucleotide sequence ID" value="NZ_JANRMI010000001.1"/>
</dbReference>
<dbReference type="InterPro" id="IPR052964">
    <property type="entry name" value="Sporulation_signal_mat"/>
</dbReference>
<proteinExistence type="predicted"/>
<dbReference type="InterPro" id="IPR053934">
    <property type="entry name" value="HTTM_dom"/>
</dbReference>
<dbReference type="PANTHER" id="PTHR39535:SF2">
    <property type="entry name" value="HTTM DOMAIN-CONTAINING PROTEIN"/>
    <property type="match status" value="1"/>
</dbReference>
<feature type="domain" description="HTTM-like" evidence="6">
    <location>
        <begin position="15"/>
        <end position="288"/>
    </location>
</feature>
<dbReference type="SMART" id="SM00752">
    <property type="entry name" value="HTTM"/>
    <property type="match status" value="1"/>
</dbReference>
<sequence>MKLATITKSVQDFFFKPIQVQNVALMRIGIGVILLLNWYMIWSHLGVFYSDSGLVSWETMKHYISPNVFNLYFYFPNDPRTTWLFGVINLLGAIGVFLGLFTRTSIVLTFLTLVAFHERNIFILNSADLVLRNFLFFMLFSPAGEAYSLDRWIKVKLGSASEEPVLRRPWALRLMQLQFSFIYIATVLFKMKGTYWADGTAIYIATRLDEFFRIQLSILNSMFAIKMLTWGTLLVEFALGTLIWIRELKYWVLLAGVGLHLGIELTMSIPLFEWVMIVTMLCMVDPADINKVELWLRQKMRSRNRSGVVTSPSISVL</sequence>
<evidence type="ECO:0000256" key="2">
    <source>
        <dbReference type="ARBA" id="ARBA00022692"/>
    </source>
</evidence>
<evidence type="ECO:0000313" key="8">
    <source>
        <dbReference type="Proteomes" id="UP001152321"/>
    </source>
</evidence>
<evidence type="ECO:0000256" key="4">
    <source>
        <dbReference type="ARBA" id="ARBA00023136"/>
    </source>
</evidence>
<reference evidence="7" key="1">
    <citation type="submission" date="2022-08" db="EMBL/GenBank/DDBJ databases">
        <title>Novel Bdellovibrio Species Isolated from Svalbard: Designation Bdellovibrio svalbardensis.</title>
        <authorList>
            <person name="Mitchell R.J."/>
            <person name="Choi S.Y."/>
        </authorList>
    </citation>
    <scope>NUCLEOTIDE SEQUENCE</scope>
    <source>
        <strain evidence="7">PAP01</strain>
    </source>
</reference>
<feature type="transmembrane region" description="Helical" evidence="5">
    <location>
        <begin position="251"/>
        <end position="272"/>
    </location>
</feature>
<evidence type="ECO:0000256" key="5">
    <source>
        <dbReference type="SAM" id="Phobius"/>
    </source>
</evidence>
<protein>
    <submittedName>
        <fullName evidence="7">HTTM domain-containing protein</fullName>
    </submittedName>
</protein>
<keyword evidence="8" id="KW-1185">Reference proteome</keyword>
<name>A0ABT6DKW4_9BACT</name>
<dbReference type="InterPro" id="IPR011020">
    <property type="entry name" value="HTTM-like"/>
</dbReference>
<keyword evidence="2 5" id="KW-0812">Transmembrane</keyword>
<dbReference type="PANTHER" id="PTHR39535">
    <property type="entry name" value="SPORULATION-DELAYING PROTEIN SDPB"/>
    <property type="match status" value="1"/>
</dbReference>
<feature type="transmembrane region" description="Helical" evidence="5">
    <location>
        <begin position="24"/>
        <end position="42"/>
    </location>
</feature>
<gene>
    <name evidence="7" type="ORF">NWE73_05210</name>
</gene>
<feature type="transmembrane region" description="Helical" evidence="5">
    <location>
        <begin position="121"/>
        <end position="140"/>
    </location>
</feature>
<evidence type="ECO:0000256" key="3">
    <source>
        <dbReference type="ARBA" id="ARBA00022989"/>
    </source>
</evidence>
<keyword evidence="3 5" id="KW-1133">Transmembrane helix</keyword>